<evidence type="ECO:0000256" key="5">
    <source>
        <dbReference type="ARBA" id="ARBA00022989"/>
    </source>
</evidence>
<dbReference type="Pfam" id="PF02386">
    <property type="entry name" value="TrkH"/>
    <property type="match status" value="1"/>
</dbReference>
<organism evidence="9 10">
    <name type="scientific">Corynebacterium argentoratense DSM 44202</name>
    <dbReference type="NCBI Taxonomy" id="1348662"/>
    <lineage>
        <taxon>Bacteria</taxon>
        <taxon>Bacillati</taxon>
        <taxon>Actinomycetota</taxon>
        <taxon>Actinomycetes</taxon>
        <taxon>Mycobacteriales</taxon>
        <taxon>Corynebacteriaceae</taxon>
        <taxon>Corynebacterium</taxon>
    </lineage>
</organism>
<evidence type="ECO:0000256" key="2">
    <source>
        <dbReference type="ARBA" id="ARBA00022448"/>
    </source>
</evidence>
<proteinExistence type="predicted"/>
<dbReference type="eggNOG" id="COG0168">
    <property type="taxonomic scope" value="Bacteria"/>
</dbReference>
<evidence type="ECO:0000256" key="4">
    <source>
        <dbReference type="ARBA" id="ARBA00022692"/>
    </source>
</evidence>
<dbReference type="EMBL" id="CP006365">
    <property type="protein sequence ID" value="AGU15804.1"/>
    <property type="molecule type" value="Genomic_DNA"/>
</dbReference>
<dbReference type="STRING" id="1348662.CARG_08520"/>
<name>U3GWV8_9CORY</name>
<evidence type="ECO:0000313" key="10">
    <source>
        <dbReference type="Proteomes" id="UP000016943"/>
    </source>
</evidence>
<dbReference type="PANTHER" id="PTHR32024">
    <property type="entry name" value="TRK SYSTEM POTASSIUM UPTAKE PROTEIN TRKG-RELATED"/>
    <property type="match status" value="1"/>
</dbReference>
<dbReference type="AlphaFoldDB" id="U3GWV8"/>
<keyword evidence="6" id="KW-0406">Ion transport</keyword>
<evidence type="ECO:0000256" key="6">
    <source>
        <dbReference type="ARBA" id="ARBA00023065"/>
    </source>
</evidence>
<sequence length="450" mass="47334">MKDSHSFSPAQLVAGSFALLVLVGTTLLLLPMSRADGSADFVTALFTATSAVCLTGLIVVDTATYWSHFGQAVIMMLIQLGGLGIMTLATIASWVIAGQIGVKSRLNASAEGRGGNQLGDVKTLLVATLSFTAAVEGVIATFLIAKFHFSYGYDWGSAIWQGTFHSISAFNNGGFSLESNNLVLFVNDIGLLFPIACAIMIGGVGYPVLLELTLRLRRRTQGFKHLPRLSLTTQFVVAGSLILWSVGALGVAVLEWNGALSGLSILGKISNAIFQSVSTRSAGFNAIDVGAFHPSTLILSDIMMFIGGGSGGTAGGVKITTVAVLLAVMVSEIRGDEYTLLSERRIPNRTMRQALAVFVLAGSIVVVAIGLVQLLAPEFSTHQLVFEVISAFATVGLSTGITGSLPVSAKLLITVLMYSGRIGPITLVAAMAARSQRRQYSYPVERPLIG</sequence>
<feature type="transmembrane region" description="Helical" evidence="8">
    <location>
        <begin position="72"/>
        <end position="102"/>
    </location>
</feature>
<dbReference type="GO" id="GO:0030001">
    <property type="term" value="P:metal ion transport"/>
    <property type="evidence" value="ECO:0007669"/>
    <property type="project" value="UniProtKB-ARBA"/>
</dbReference>
<evidence type="ECO:0000256" key="8">
    <source>
        <dbReference type="SAM" id="Phobius"/>
    </source>
</evidence>
<evidence type="ECO:0008006" key="11">
    <source>
        <dbReference type="Google" id="ProtNLM"/>
    </source>
</evidence>
<keyword evidence="4 8" id="KW-0812">Transmembrane</keyword>
<keyword evidence="3" id="KW-1003">Cell membrane</keyword>
<dbReference type="GeneID" id="78250445"/>
<reference evidence="9 10" key="1">
    <citation type="journal article" date="2013" name="Genome Announc.">
        <title>Whole-Genome Sequence of the Clinical Strain Corynebacterium argentoratense DSM 44202, Isolated from a Human Throat Specimen.</title>
        <authorList>
            <person name="Bomholt C."/>
            <person name="Glaub A."/>
            <person name="Gravermann K."/>
            <person name="Albersmeier A."/>
            <person name="Brinkrolf K."/>
            <person name="Ruckert C."/>
            <person name="Tauch A."/>
        </authorList>
    </citation>
    <scope>NUCLEOTIDE SEQUENCE [LARGE SCALE GENOMIC DNA]</scope>
    <source>
        <strain evidence="9">DSM 44202</strain>
    </source>
</reference>
<dbReference type="InterPro" id="IPR003445">
    <property type="entry name" value="Cat_transpt"/>
</dbReference>
<dbReference type="Proteomes" id="UP000016943">
    <property type="component" value="Chromosome"/>
</dbReference>
<dbReference type="KEGG" id="caz:CARG_08520"/>
<keyword evidence="10" id="KW-1185">Reference proteome</keyword>
<keyword evidence="5 8" id="KW-1133">Transmembrane helix</keyword>
<evidence type="ECO:0000256" key="1">
    <source>
        <dbReference type="ARBA" id="ARBA00004651"/>
    </source>
</evidence>
<dbReference type="GO" id="GO:0005886">
    <property type="term" value="C:plasma membrane"/>
    <property type="evidence" value="ECO:0007669"/>
    <property type="project" value="UniProtKB-SubCell"/>
</dbReference>
<dbReference type="PANTHER" id="PTHR32024:SF1">
    <property type="entry name" value="KTR SYSTEM POTASSIUM UPTAKE PROTEIN B"/>
    <property type="match status" value="1"/>
</dbReference>
<feature type="transmembrane region" description="Helical" evidence="8">
    <location>
        <begin position="354"/>
        <end position="376"/>
    </location>
</feature>
<keyword evidence="2" id="KW-0813">Transport</keyword>
<feature type="transmembrane region" description="Helical" evidence="8">
    <location>
        <begin position="12"/>
        <end position="30"/>
    </location>
</feature>
<dbReference type="HOGENOM" id="CLU_026429_0_1_11"/>
<dbReference type="PATRIC" id="fig|1348662.3.peg.1680"/>
<gene>
    <name evidence="9" type="ORF">CARG_08520</name>
</gene>
<protein>
    <recommendedName>
        <fullName evidence="11">ATPase</fullName>
    </recommendedName>
</protein>
<evidence type="ECO:0000256" key="3">
    <source>
        <dbReference type="ARBA" id="ARBA00022475"/>
    </source>
</evidence>
<feature type="transmembrane region" description="Helical" evidence="8">
    <location>
        <begin position="191"/>
        <end position="214"/>
    </location>
</feature>
<dbReference type="RefSeq" id="WP_021012199.1">
    <property type="nucleotide sequence ID" value="NC_022198.1"/>
</dbReference>
<feature type="transmembrane region" description="Helical" evidence="8">
    <location>
        <begin position="42"/>
        <end position="60"/>
    </location>
</feature>
<feature type="transmembrane region" description="Helical" evidence="8">
    <location>
        <begin position="235"/>
        <end position="254"/>
    </location>
</feature>
<dbReference type="GO" id="GO:0008324">
    <property type="term" value="F:monoatomic cation transmembrane transporter activity"/>
    <property type="evidence" value="ECO:0007669"/>
    <property type="project" value="InterPro"/>
</dbReference>
<comment type="subcellular location">
    <subcellularLocation>
        <location evidence="1">Cell membrane</location>
        <topology evidence="1">Multi-pass membrane protein</topology>
    </subcellularLocation>
</comment>
<evidence type="ECO:0000256" key="7">
    <source>
        <dbReference type="ARBA" id="ARBA00023136"/>
    </source>
</evidence>
<evidence type="ECO:0000313" key="9">
    <source>
        <dbReference type="EMBL" id="AGU15804.1"/>
    </source>
</evidence>
<feature type="transmembrane region" description="Helical" evidence="8">
    <location>
        <begin position="123"/>
        <end position="145"/>
    </location>
</feature>
<keyword evidence="7 8" id="KW-0472">Membrane</keyword>
<accession>U3GWV8</accession>
<dbReference type="OrthoDB" id="9810952at2"/>
<feature type="transmembrane region" description="Helical" evidence="8">
    <location>
        <begin position="302"/>
        <end position="333"/>
    </location>
</feature>